<dbReference type="Pfam" id="PF01344">
    <property type="entry name" value="Kelch_1"/>
    <property type="match status" value="5"/>
</dbReference>
<dbReference type="SUPFAM" id="SSF54695">
    <property type="entry name" value="POZ domain"/>
    <property type="match status" value="1"/>
</dbReference>
<accession>A0A6V7GSF8</accession>
<evidence type="ECO:0000256" key="7">
    <source>
        <dbReference type="ARBA" id="ARBA00043912"/>
    </source>
</evidence>
<keyword evidence="5" id="KW-0833">Ubl conjugation pathway</keyword>
<dbReference type="Pfam" id="PF00651">
    <property type="entry name" value="BTB"/>
    <property type="match status" value="1"/>
</dbReference>
<evidence type="ECO:0000313" key="10">
    <source>
        <dbReference type="Proteomes" id="UP000752696"/>
    </source>
</evidence>
<dbReference type="InterPro" id="IPR006652">
    <property type="entry name" value="Kelch_1"/>
</dbReference>
<dbReference type="InterPro" id="IPR011333">
    <property type="entry name" value="SKP1/BTB/POZ_sf"/>
</dbReference>
<dbReference type="Pfam" id="PF07707">
    <property type="entry name" value="BACK"/>
    <property type="match status" value="1"/>
</dbReference>
<dbReference type="SMART" id="SM00225">
    <property type="entry name" value="BTB"/>
    <property type="match status" value="1"/>
</dbReference>
<dbReference type="SMART" id="SM00875">
    <property type="entry name" value="BACK"/>
    <property type="match status" value="1"/>
</dbReference>
<dbReference type="PROSITE" id="PS50097">
    <property type="entry name" value="BTB"/>
    <property type="match status" value="1"/>
</dbReference>
<evidence type="ECO:0000256" key="4">
    <source>
        <dbReference type="ARBA" id="ARBA00022737"/>
    </source>
</evidence>
<dbReference type="InterPro" id="IPR017096">
    <property type="entry name" value="BTB-kelch_protein"/>
</dbReference>
<keyword evidence="3" id="KW-0880">Kelch repeat</keyword>
<dbReference type="GO" id="GO:0003779">
    <property type="term" value="F:actin binding"/>
    <property type="evidence" value="ECO:0007669"/>
    <property type="project" value="UniProtKB-KW"/>
</dbReference>
<evidence type="ECO:0000256" key="6">
    <source>
        <dbReference type="ARBA" id="ARBA00023203"/>
    </source>
</evidence>
<dbReference type="UniPathway" id="UPA00143"/>
<reference evidence="9" key="1">
    <citation type="submission" date="2020-07" db="EMBL/GenBank/DDBJ databases">
        <authorList>
            <person name="Nazaruddin N."/>
        </authorList>
    </citation>
    <scope>NUCLEOTIDE SEQUENCE</scope>
</reference>
<keyword evidence="10" id="KW-1185">Reference proteome</keyword>
<dbReference type="AlphaFoldDB" id="A0A6V7GSF8"/>
<dbReference type="PANTHER" id="PTHR24412">
    <property type="entry name" value="KELCH PROTEIN"/>
    <property type="match status" value="1"/>
</dbReference>
<dbReference type="InterPro" id="IPR011705">
    <property type="entry name" value="BACK"/>
</dbReference>
<dbReference type="SMART" id="SM00612">
    <property type="entry name" value="Kelch"/>
    <property type="match status" value="6"/>
</dbReference>
<dbReference type="FunFam" id="1.25.40.420:FF:000001">
    <property type="entry name" value="Kelch-like family member 12"/>
    <property type="match status" value="1"/>
</dbReference>
<keyword evidence="6" id="KW-0009">Actin-binding</keyword>
<dbReference type="OrthoDB" id="45365at2759"/>
<dbReference type="CDD" id="cd18234">
    <property type="entry name" value="BTB_POZ_KLHL1-like"/>
    <property type="match status" value="1"/>
</dbReference>
<gene>
    <name evidence="9" type="ORF">MHI_LOCUS5280</name>
</gene>
<dbReference type="Gene3D" id="1.25.40.420">
    <property type="match status" value="1"/>
</dbReference>
<comment type="pathway">
    <text evidence="1">Protein modification; protein ubiquitination.</text>
</comment>
<dbReference type="PANTHER" id="PTHR24412:SF450">
    <property type="entry name" value="KELCH-LIKE PROTEIN DIABLO"/>
    <property type="match status" value="1"/>
</dbReference>
<keyword evidence="4" id="KW-0677">Repeat</keyword>
<dbReference type="SUPFAM" id="SSF117281">
    <property type="entry name" value="Kelch motif"/>
    <property type="match status" value="1"/>
</dbReference>
<dbReference type="InterPro" id="IPR015915">
    <property type="entry name" value="Kelch-typ_b-propeller"/>
</dbReference>
<evidence type="ECO:0000313" key="9">
    <source>
        <dbReference type="EMBL" id="CAD1468101.1"/>
    </source>
</evidence>
<dbReference type="FunFam" id="3.30.710.10:FF:000001">
    <property type="entry name" value="Kelch-like family member 20"/>
    <property type="match status" value="1"/>
</dbReference>
<dbReference type="PIRSF" id="PIRSF037037">
    <property type="entry name" value="Kelch-like_protein_gigaxonin"/>
    <property type="match status" value="1"/>
</dbReference>
<comment type="caution">
    <text evidence="9">The sequence shown here is derived from an EMBL/GenBank/DDBJ whole genome shotgun (WGS) entry which is preliminary data.</text>
</comment>
<organism evidence="9 10">
    <name type="scientific">Heterotrigona itama</name>
    <dbReference type="NCBI Taxonomy" id="395501"/>
    <lineage>
        <taxon>Eukaryota</taxon>
        <taxon>Metazoa</taxon>
        <taxon>Ecdysozoa</taxon>
        <taxon>Arthropoda</taxon>
        <taxon>Hexapoda</taxon>
        <taxon>Insecta</taxon>
        <taxon>Pterygota</taxon>
        <taxon>Neoptera</taxon>
        <taxon>Endopterygota</taxon>
        <taxon>Hymenoptera</taxon>
        <taxon>Apocrita</taxon>
        <taxon>Aculeata</taxon>
        <taxon>Apoidea</taxon>
        <taxon>Anthophila</taxon>
        <taxon>Apidae</taxon>
        <taxon>Heterotrigona</taxon>
    </lineage>
</organism>
<evidence type="ECO:0000256" key="2">
    <source>
        <dbReference type="ARBA" id="ARBA00013699"/>
    </source>
</evidence>
<dbReference type="GO" id="GO:0016567">
    <property type="term" value="P:protein ubiquitination"/>
    <property type="evidence" value="ECO:0007669"/>
    <property type="project" value="UniProtKB-UniPathway"/>
</dbReference>
<dbReference type="Proteomes" id="UP000752696">
    <property type="component" value="Unassembled WGS sequence"/>
</dbReference>
<evidence type="ECO:0000256" key="1">
    <source>
        <dbReference type="ARBA" id="ARBA00004906"/>
    </source>
</evidence>
<protein>
    <recommendedName>
        <fullName evidence="2">Kelch-like protein diablo</fullName>
    </recommendedName>
</protein>
<evidence type="ECO:0000256" key="3">
    <source>
        <dbReference type="ARBA" id="ARBA00022441"/>
    </source>
</evidence>
<evidence type="ECO:0000259" key="8">
    <source>
        <dbReference type="PROSITE" id="PS50097"/>
    </source>
</evidence>
<sequence>MSRMSHTGTGSNKVEFEFLFSNKEGSASEHSISSMVSSISVSQDENFRVSKHAENSFKVMEQYLHEQQLTDVILIAGKKRFPAHRLVLSASSEYFAAMFTSSLRESTQNEVELTGVDGDALWTLVCYCYTGCIELREDSVETLLATACLLQLNPVVKACCQFLRKQLHPSNCLGIRMFADTQGCLDLLEHANAYTTKHFMEVTKNQEFLLLSANEVAKLLESEDLNVPSEEIIFHFIADNIESNEMFKDQRVAQELVMEALKYHLLPERRPLLQSGRTKPRKATVGHMLAVGGMDANKGATSIDAFSLRDNAWKSIATMNSKRLQFGAAVVDRKLIVAGGRDGLKTLNTVECFDFSTLTCSTLSPMNIHRHGLGVAVLGGPLYAVGGHDGWSFLDTVERWDPATRQWSSVSAMSIQRSTVGVAVLNDKLYAVGGRDISSCLNTVECYDPHTNKWIPCAPMSKRRGGVGVGVVNGCLYALGGHDAPSSNPNASRFDCVERYDPKTDTWTMVAPMSVPRDAVGVCVLGDRLMAVGGYDGQQYLTLVEAYDPHLNEWEPVS</sequence>
<dbReference type="EMBL" id="CAJDYZ010000070">
    <property type="protein sequence ID" value="CAD1468101.1"/>
    <property type="molecule type" value="Genomic_DNA"/>
</dbReference>
<dbReference type="InterPro" id="IPR000210">
    <property type="entry name" value="BTB/POZ_dom"/>
</dbReference>
<dbReference type="Gene3D" id="3.30.710.10">
    <property type="entry name" value="Potassium Channel Kv1.1, Chain A"/>
    <property type="match status" value="1"/>
</dbReference>
<proteinExistence type="predicted"/>
<feature type="domain" description="BTB" evidence="8">
    <location>
        <begin position="70"/>
        <end position="137"/>
    </location>
</feature>
<name>A0A6V7GSF8_9HYME</name>
<dbReference type="Gene3D" id="2.120.10.80">
    <property type="entry name" value="Kelch-type beta propeller"/>
    <property type="match status" value="2"/>
</dbReference>
<evidence type="ECO:0000256" key="5">
    <source>
        <dbReference type="ARBA" id="ARBA00022786"/>
    </source>
</evidence>
<feature type="non-terminal residue" evidence="9">
    <location>
        <position position="1"/>
    </location>
</feature>
<comment type="function">
    <text evidence="7">Probable substrate-specific adapter of an E3 ubiquitin-protein ligase complex which mediates the ubiquitination and subsequent proteasomal degradation of target proteins. May have a role in synapse differentiation and growth.</text>
</comment>